<dbReference type="RefSeq" id="WP_057281068.1">
    <property type="nucleotide sequence ID" value="NZ_CZBF01000001.1"/>
</dbReference>
<feature type="coiled-coil region" evidence="1">
    <location>
        <begin position="89"/>
        <end position="126"/>
    </location>
</feature>
<dbReference type="SUPFAM" id="SSF47413">
    <property type="entry name" value="lambda repressor-like DNA-binding domains"/>
    <property type="match status" value="1"/>
</dbReference>
<sequence length="131" mass="14910">MKIGLVIKELMLKQNIEVADLAKRLGKTKQAVYDMLDKEDVNTSLLRELAAIFNVPITIFFDNSVNNNQSNTGNNNIVLGQNNNVDSLNLDYKEKLESALIEIKHLKEVIDAKDKLLQEKERLINVLMDNK</sequence>
<evidence type="ECO:0000313" key="3">
    <source>
        <dbReference type="EMBL" id="CUP29036.1"/>
    </source>
</evidence>
<reference evidence="3 4" key="1">
    <citation type="submission" date="2015-09" db="EMBL/GenBank/DDBJ databases">
        <authorList>
            <consortium name="Pathogen Informatics"/>
        </authorList>
    </citation>
    <scope>NUCLEOTIDE SEQUENCE [LARGE SCALE GENOMIC DNA]</scope>
    <source>
        <strain evidence="3 4">2789STDY5834942</strain>
    </source>
</reference>
<feature type="domain" description="HTH cro/C1-type" evidence="2">
    <location>
        <begin position="7"/>
        <end position="60"/>
    </location>
</feature>
<proteinExistence type="predicted"/>
<dbReference type="Gene3D" id="1.10.260.40">
    <property type="entry name" value="lambda repressor-like DNA-binding domains"/>
    <property type="match status" value="1"/>
</dbReference>
<protein>
    <recommendedName>
        <fullName evidence="2">HTH cro/C1-type domain-containing protein</fullName>
    </recommendedName>
</protein>
<dbReference type="AlphaFoldDB" id="A0A174M1Q3"/>
<dbReference type="EMBL" id="CZBF01000001">
    <property type="protein sequence ID" value="CUP29036.1"/>
    <property type="molecule type" value="Genomic_DNA"/>
</dbReference>
<organism evidence="3 4">
    <name type="scientific">Bacteroides uniformis</name>
    <dbReference type="NCBI Taxonomy" id="820"/>
    <lineage>
        <taxon>Bacteria</taxon>
        <taxon>Pseudomonadati</taxon>
        <taxon>Bacteroidota</taxon>
        <taxon>Bacteroidia</taxon>
        <taxon>Bacteroidales</taxon>
        <taxon>Bacteroidaceae</taxon>
        <taxon>Bacteroides</taxon>
    </lineage>
</organism>
<dbReference type="PROSITE" id="PS50943">
    <property type="entry name" value="HTH_CROC1"/>
    <property type="match status" value="1"/>
</dbReference>
<evidence type="ECO:0000256" key="1">
    <source>
        <dbReference type="SAM" id="Coils"/>
    </source>
</evidence>
<dbReference type="CDD" id="cd00093">
    <property type="entry name" value="HTH_XRE"/>
    <property type="match status" value="1"/>
</dbReference>
<gene>
    <name evidence="3" type="ORF">ERS852554_00233</name>
</gene>
<evidence type="ECO:0000313" key="4">
    <source>
        <dbReference type="Proteomes" id="UP000095788"/>
    </source>
</evidence>
<keyword evidence="1" id="KW-0175">Coiled coil</keyword>
<dbReference type="Pfam" id="PF01381">
    <property type="entry name" value="HTH_3"/>
    <property type="match status" value="1"/>
</dbReference>
<evidence type="ECO:0000259" key="2">
    <source>
        <dbReference type="PROSITE" id="PS50943"/>
    </source>
</evidence>
<dbReference type="GO" id="GO:0003677">
    <property type="term" value="F:DNA binding"/>
    <property type="evidence" value="ECO:0007669"/>
    <property type="project" value="InterPro"/>
</dbReference>
<dbReference type="SMART" id="SM00530">
    <property type="entry name" value="HTH_XRE"/>
    <property type="match status" value="1"/>
</dbReference>
<dbReference type="InterPro" id="IPR001387">
    <property type="entry name" value="Cro/C1-type_HTH"/>
</dbReference>
<accession>A0A174M1Q3</accession>
<dbReference type="InterPro" id="IPR010982">
    <property type="entry name" value="Lambda_DNA-bd_dom_sf"/>
</dbReference>
<name>A0A174M1Q3_BACUN</name>
<dbReference type="Proteomes" id="UP000095788">
    <property type="component" value="Unassembled WGS sequence"/>
</dbReference>